<dbReference type="GO" id="GO:0005886">
    <property type="term" value="C:plasma membrane"/>
    <property type="evidence" value="ECO:0007669"/>
    <property type="project" value="TreeGrafter"/>
</dbReference>
<evidence type="ECO:0000256" key="1">
    <source>
        <dbReference type="ARBA" id="ARBA00022658"/>
    </source>
</evidence>
<dbReference type="PANTHER" id="PTHR23113">
    <property type="entry name" value="GUANINE NUCLEOTIDE EXCHANGE FACTOR"/>
    <property type="match status" value="1"/>
</dbReference>
<name>A0A1H6PYM6_YARLL</name>
<dbReference type="PROSITE" id="PS50009">
    <property type="entry name" value="RASGEF_CAT"/>
    <property type="match status" value="1"/>
</dbReference>
<sequence>MNTPRAAPNTVRLGPEGQLLGGSPPDIVEYLTSPHTLDYTLMSDFFLTYRMFMDATELLGLLLGRLEWAIGVQNEVNKALRQSQNARNSEKGRDVCVRTFVVLRHWVLNFFADDFVPSHTIRSMFADTLNRLNDSSMVQQDANSQRIVFQLKSIWTKSVSMYWNVPQDLATIYSGGLVGEKLVVENKNANQRLSLKQPHVRRKTILSLYQDIPVYNPETAEGASNSGNESIPSIWTNSSIDGIADDDHPLKRGHSTINGHIIRGGIAAPRNAGLTLIQPPTPIKSFKTAEGSLVSSPEVKDILQKKDARSRSTRQSLNMKLVRFATRLIGEHEMEELSREHVSPRVTESISLDLRYDVLGQRVLQELRHLVESKEKQLNNKAQNDEVFEGFTFANEGNNGSQTNEVDGLDGQAGQEDNSAGRESSKSYVSYTSSLDFDFNLVSTPQKSPTRLKKQQRYSNLNFNSPTKQPRSPTKENRGKLTPSFIEAINYSVRNSDVGNVTESCGMFGVDAEAVAGLAQIPDDTTEEDAIVAALQKLEGTYVKGEKKKQRTKEGDVAQQMQDEGIEDESRDENDLQNSIIGLYDDDESLDPSMVQNVSDLDIPAGFKPSKSLGRRPSPNLNVDVSGGPSDSYLPDAIEFGASSIPDLFSNGRHLPFILNYDAETLAQHMTLIERDSLAEVDWKELIEARWNKKLEPVQSWTSYLVAKTNIGVDMVITRFNLVVNWVISEILLTKRLAERICVVSRFIHIAFLCREMQNFATLMQIVLALSSSHVSRLKETWQHILPQDKKILAELEQIVVPLKNFHNLRQEFVSIDPEKGCIPFVGLSLSDLTFNNERLKLSENGDVNFEQYKTSASIVKSLIQCIEWSKNYRFQSDVDIVAKCLYLQCLTSAEMDQCFEYLVDP</sequence>
<dbReference type="InterPro" id="IPR000651">
    <property type="entry name" value="Ras-like_Gua-exchang_fac_N"/>
</dbReference>
<dbReference type="InterPro" id="IPR001895">
    <property type="entry name" value="RASGEF_cat_dom"/>
</dbReference>
<evidence type="ECO:0000313" key="6">
    <source>
        <dbReference type="EMBL" id="AOW06398.1"/>
    </source>
</evidence>
<dbReference type="Gene3D" id="1.10.840.10">
    <property type="entry name" value="Ras guanine-nucleotide exchange factors catalytic domain"/>
    <property type="match status" value="1"/>
</dbReference>
<feature type="compositionally biased region" description="Polar residues" evidence="3">
    <location>
        <begin position="395"/>
        <end position="405"/>
    </location>
</feature>
<dbReference type="Proteomes" id="UP000182444">
    <property type="component" value="Chromosome 1E"/>
</dbReference>
<dbReference type="VEuPathDB" id="FungiDB:YALI0_E34727g"/>
<dbReference type="PANTHER" id="PTHR23113:SF363">
    <property type="entry name" value="PROTEIN SON OF SEVENLESS"/>
    <property type="match status" value="1"/>
</dbReference>
<evidence type="ECO:0000259" key="5">
    <source>
        <dbReference type="PROSITE" id="PS50212"/>
    </source>
</evidence>
<evidence type="ECO:0000313" key="8">
    <source>
        <dbReference type="Proteomes" id="UP000182444"/>
    </source>
</evidence>
<dbReference type="Pfam" id="PF00618">
    <property type="entry name" value="RasGEF_N"/>
    <property type="match status" value="1"/>
</dbReference>
<dbReference type="SMART" id="SM00147">
    <property type="entry name" value="RasGEF"/>
    <property type="match status" value="1"/>
</dbReference>
<dbReference type="VEuPathDB" id="FungiDB:YALI1_E41206g"/>
<evidence type="ECO:0000256" key="2">
    <source>
        <dbReference type="PROSITE-ProRule" id="PRU00168"/>
    </source>
</evidence>
<dbReference type="GO" id="GO:0005085">
    <property type="term" value="F:guanyl-nucleotide exchange factor activity"/>
    <property type="evidence" value="ECO:0007669"/>
    <property type="project" value="UniProtKB-KW"/>
</dbReference>
<dbReference type="AlphaFoldDB" id="A0A1H6PYM6"/>
<dbReference type="CDD" id="cd00155">
    <property type="entry name" value="RasGEF"/>
    <property type="match status" value="1"/>
</dbReference>
<dbReference type="EMBL" id="KZ858959">
    <property type="protein sequence ID" value="RDW27723.1"/>
    <property type="molecule type" value="Genomic_DNA"/>
</dbReference>
<feature type="domain" description="Ras-GEF" evidence="4">
    <location>
        <begin position="662"/>
        <end position="899"/>
    </location>
</feature>
<dbReference type="CDD" id="cd06224">
    <property type="entry name" value="REM"/>
    <property type="match status" value="1"/>
</dbReference>
<reference evidence="6 8" key="1">
    <citation type="journal article" date="2016" name="PLoS ONE">
        <title>Sequence Assembly of Yarrowia lipolytica Strain W29/CLIB89 Shows Transposable Element Diversity.</title>
        <authorList>
            <person name="Magnan C."/>
            <person name="Yu J."/>
            <person name="Chang I."/>
            <person name="Jahn E."/>
            <person name="Kanomata Y."/>
            <person name="Wu J."/>
            <person name="Zeller M."/>
            <person name="Oakes M."/>
            <person name="Baldi P."/>
            <person name="Sandmeyer S."/>
        </authorList>
    </citation>
    <scope>NUCLEOTIDE SEQUENCE [LARGE SCALE GENOMIC DNA]</scope>
    <source>
        <strain evidence="6">CLIB89</strain>
        <strain evidence="8">CLIB89(W29)</strain>
    </source>
</reference>
<dbReference type="EMBL" id="CP017557">
    <property type="protein sequence ID" value="AOW06398.1"/>
    <property type="molecule type" value="Genomic_DNA"/>
</dbReference>
<feature type="region of interest" description="Disordered" evidence="3">
    <location>
        <begin position="606"/>
        <end position="627"/>
    </location>
</feature>
<dbReference type="GeneID" id="2912050"/>
<dbReference type="PROSITE" id="PS50212">
    <property type="entry name" value="RASGEF_NTER"/>
    <property type="match status" value="1"/>
</dbReference>
<dbReference type="GO" id="GO:0007265">
    <property type="term" value="P:Ras protein signal transduction"/>
    <property type="evidence" value="ECO:0007669"/>
    <property type="project" value="TreeGrafter"/>
</dbReference>
<dbReference type="eggNOG" id="KOG3417">
    <property type="taxonomic scope" value="Eukaryota"/>
</dbReference>
<feature type="region of interest" description="Disordered" evidence="3">
    <location>
        <begin position="442"/>
        <end position="481"/>
    </location>
</feature>
<organism evidence="6 8">
    <name type="scientific">Yarrowia lipolytica</name>
    <name type="common">Candida lipolytica</name>
    <dbReference type="NCBI Taxonomy" id="4952"/>
    <lineage>
        <taxon>Eukaryota</taxon>
        <taxon>Fungi</taxon>
        <taxon>Dikarya</taxon>
        <taxon>Ascomycota</taxon>
        <taxon>Saccharomycotina</taxon>
        <taxon>Dipodascomycetes</taxon>
        <taxon>Dipodascales</taxon>
        <taxon>Dipodascales incertae sedis</taxon>
        <taxon>Yarrowia</taxon>
    </lineage>
</organism>
<dbReference type="SUPFAM" id="SSF48366">
    <property type="entry name" value="Ras GEF"/>
    <property type="match status" value="1"/>
</dbReference>
<dbReference type="Pfam" id="PF00617">
    <property type="entry name" value="RasGEF"/>
    <property type="match status" value="1"/>
</dbReference>
<evidence type="ECO:0000259" key="4">
    <source>
        <dbReference type="PROSITE" id="PS50009"/>
    </source>
</evidence>
<dbReference type="Proteomes" id="UP000256601">
    <property type="component" value="Unassembled WGS sequence"/>
</dbReference>
<protein>
    <submittedName>
        <fullName evidence="7">Ras guanine nucleotide exchange factor domain-containing protein</fullName>
    </submittedName>
</protein>
<dbReference type="KEGG" id="yli:2912050"/>
<reference evidence="7 9" key="2">
    <citation type="submission" date="2018-07" db="EMBL/GenBank/DDBJ databases">
        <title>Draft Genome Assemblies for Five Robust Yarrowia lipolytica Strains Exhibiting High Lipid Production and Pentose Sugar Utilization and Sugar Alcohol Secretion from Undetoxified Lignocellulosic Biomass Hydrolysates.</title>
        <authorList>
            <consortium name="DOE Joint Genome Institute"/>
            <person name="Walker C."/>
            <person name="Ryu S."/>
            <person name="Na H."/>
            <person name="Zane M."/>
            <person name="LaButti K."/>
            <person name="Lipzen A."/>
            <person name="Haridas S."/>
            <person name="Barry K."/>
            <person name="Grigoriev I.V."/>
            <person name="Quarterman J."/>
            <person name="Slininger P."/>
            <person name="Dien B."/>
            <person name="Trinh C.T."/>
        </authorList>
    </citation>
    <scope>NUCLEOTIDE SEQUENCE [LARGE SCALE GENOMIC DNA]</scope>
    <source>
        <strain evidence="7 9">YB392</strain>
    </source>
</reference>
<dbReference type="Gene3D" id="1.20.870.10">
    <property type="entry name" value="Son of sevenless (SoS) protein Chain: S domain 1"/>
    <property type="match status" value="1"/>
</dbReference>
<keyword evidence="1 2" id="KW-0344">Guanine-nucleotide releasing factor</keyword>
<gene>
    <name evidence="7" type="ORF">B0I71DRAFT_128597</name>
    <name evidence="6" type="ORF">YALI1_E41206g</name>
</gene>
<evidence type="ECO:0000313" key="9">
    <source>
        <dbReference type="Proteomes" id="UP000256601"/>
    </source>
</evidence>
<dbReference type="InterPro" id="IPR036964">
    <property type="entry name" value="RASGEF_cat_dom_sf"/>
</dbReference>
<proteinExistence type="predicted"/>
<feature type="region of interest" description="Disordered" evidence="3">
    <location>
        <begin position="544"/>
        <end position="575"/>
    </location>
</feature>
<evidence type="ECO:0000256" key="3">
    <source>
        <dbReference type="SAM" id="MobiDB-lite"/>
    </source>
</evidence>
<dbReference type="SMART" id="SM00229">
    <property type="entry name" value="RasGEFN"/>
    <property type="match status" value="1"/>
</dbReference>
<feature type="domain" description="N-terminal Ras-GEF" evidence="5">
    <location>
        <begin position="15"/>
        <end position="152"/>
    </location>
</feature>
<dbReference type="InterPro" id="IPR023578">
    <property type="entry name" value="Ras_GEF_dom_sf"/>
</dbReference>
<accession>A0A1H6PYM6</accession>
<evidence type="ECO:0000313" key="7">
    <source>
        <dbReference type="EMBL" id="RDW27723.1"/>
    </source>
</evidence>
<feature type="region of interest" description="Disordered" evidence="3">
    <location>
        <begin position="392"/>
        <end position="427"/>
    </location>
</feature>
<feature type="compositionally biased region" description="Polar residues" evidence="3">
    <location>
        <begin position="457"/>
        <end position="472"/>
    </location>
</feature>
<dbReference type="InterPro" id="IPR008937">
    <property type="entry name" value="Ras-like_GEF"/>
</dbReference>